<dbReference type="AlphaFoldDB" id="A0A2S9JLR9"/>
<keyword evidence="2" id="KW-1185">Reference proteome</keyword>
<dbReference type="Proteomes" id="UP000238642">
    <property type="component" value="Unassembled WGS sequence"/>
</dbReference>
<gene>
    <name evidence="1" type="ORF">C5749_11360</name>
</gene>
<name>A0A2S9JLR9_9SPHI</name>
<protein>
    <recommendedName>
        <fullName evidence="3">Phosphoenolpyruvate carboxykinase</fullName>
    </recommendedName>
</protein>
<organism evidence="1 2">
    <name type="scientific">Sphingobacterium gobiense</name>
    <dbReference type="NCBI Taxonomy" id="1382456"/>
    <lineage>
        <taxon>Bacteria</taxon>
        <taxon>Pseudomonadati</taxon>
        <taxon>Bacteroidota</taxon>
        <taxon>Sphingobacteriia</taxon>
        <taxon>Sphingobacteriales</taxon>
        <taxon>Sphingobacteriaceae</taxon>
        <taxon>Sphingobacterium</taxon>
    </lineage>
</organism>
<dbReference type="InterPro" id="IPR027417">
    <property type="entry name" value="P-loop_NTPase"/>
</dbReference>
<accession>A0A2S9JLR9</accession>
<reference evidence="1 2" key="1">
    <citation type="submission" date="2018-02" db="EMBL/GenBank/DDBJ databases">
        <title>The draft genome of Sphingobacterium gobiense H7.</title>
        <authorList>
            <person name="Li L."/>
            <person name="Liu L."/>
            <person name="Zhang X."/>
            <person name="Wang T."/>
            <person name="Liang L."/>
        </authorList>
    </citation>
    <scope>NUCLEOTIDE SEQUENCE [LARGE SCALE GENOMIC DNA]</scope>
    <source>
        <strain evidence="1 2">ACCC 05757</strain>
    </source>
</reference>
<dbReference type="EMBL" id="PVBS01000002">
    <property type="protein sequence ID" value="PRD54084.1"/>
    <property type="molecule type" value="Genomic_DNA"/>
</dbReference>
<evidence type="ECO:0000313" key="2">
    <source>
        <dbReference type="Proteomes" id="UP000238642"/>
    </source>
</evidence>
<dbReference type="Gene3D" id="3.40.50.300">
    <property type="entry name" value="P-loop containing nucleotide triphosphate hydrolases"/>
    <property type="match status" value="1"/>
</dbReference>
<comment type="caution">
    <text evidence="1">The sequence shown here is derived from an EMBL/GenBank/DDBJ whole genome shotgun (WGS) entry which is preliminary data.</text>
</comment>
<dbReference type="SUPFAM" id="SSF53795">
    <property type="entry name" value="PEP carboxykinase-like"/>
    <property type="match status" value="1"/>
</dbReference>
<evidence type="ECO:0000313" key="1">
    <source>
        <dbReference type="EMBL" id="PRD54084.1"/>
    </source>
</evidence>
<evidence type="ECO:0008006" key="3">
    <source>
        <dbReference type="Google" id="ProtNLM"/>
    </source>
</evidence>
<sequence length="316" mass="36001">MYKDMEAEKKPILTNHYYEIAGLQLELRFPSTLNLDNVLSSFVGFRKDRGDGTSVAVVTFKEEEVPSEEEWGALRSDISLVWGDNFRFYEQEGAFVTLIKHNVKDKQWMMKSTKDFRESVLYGKSEDPRMGEFVSWLLMVVFGQVGLQHQLILIHASVIAYKNKQGVAFLGKSGTGKSTHSRLWLQHIPNTELLNDDNPVVRLEEDGKVMIYGTPWSGKTPCYKDKRVELKGFVRLEQAPLNRFTRKKGMEGLIAVLPSCTALRWNKDLFNAMTDTLSQLVDRVNVGHLECLPDADAAKMSHKALFYEKNSDEVVA</sequence>
<proteinExistence type="predicted"/>